<dbReference type="Pfam" id="PF13280">
    <property type="entry name" value="WYL"/>
    <property type="match status" value="1"/>
</dbReference>
<keyword evidence="1" id="KW-0805">Transcription regulation</keyword>
<evidence type="ECO:0000259" key="3">
    <source>
        <dbReference type="PROSITE" id="PS51000"/>
    </source>
</evidence>
<dbReference type="Gene3D" id="1.10.10.10">
    <property type="entry name" value="Winged helix-like DNA-binding domain superfamily/Winged helix DNA-binding domain"/>
    <property type="match status" value="1"/>
</dbReference>
<protein>
    <submittedName>
        <fullName evidence="4">Helix-turn-helix transcriptional regulator</fullName>
    </submittedName>
</protein>
<dbReference type="Pfam" id="PF08279">
    <property type="entry name" value="HTH_11"/>
    <property type="match status" value="1"/>
</dbReference>
<evidence type="ECO:0000256" key="2">
    <source>
        <dbReference type="ARBA" id="ARBA00023163"/>
    </source>
</evidence>
<evidence type="ECO:0000313" key="5">
    <source>
        <dbReference type="Proteomes" id="UP001597215"/>
    </source>
</evidence>
<dbReference type="InterPro" id="IPR057727">
    <property type="entry name" value="WCX_dom"/>
</dbReference>
<reference evidence="5" key="1">
    <citation type="journal article" date="2019" name="Int. J. Syst. Evol. Microbiol.">
        <title>The Global Catalogue of Microorganisms (GCM) 10K type strain sequencing project: providing services to taxonomists for standard genome sequencing and annotation.</title>
        <authorList>
            <consortium name="The Broad Institute Genomics Platform"/>
            <consortium name="The Broad Institute Genome Sequencing Center for Infectious Disease"/>
            <person name="Wu L."/>
            <person name="Ma J."/>
        </authorList>
    </citation>
    <scope>NUCLEOTIDE SEQUENCE [LARGE SCALE GENOMIC DNA]</scope>
    <source>
        <strain evidence="5">CGMCC 1.12449</strain>
    </source>
</reference>
<dbReference type="InterPro" id="IPR013196">
    <property type="entry name" value="HTH_11"/>
</dbReference>
<dbReference type="PANTHER" id="PTHR34580">
    <property type="match status" value="1"/>
</dbReference>
<evidence type="ECO:0000313" key="4">
    <source>
        <dbReference type="EMBL" id="MFD1767919.1"/>
    </source>
</evidence>
<dbReference type="PROSITE" id="PS52050">
    <property type="entry name" value="WYL"/>
    <property type="match status" value="1"/>
</dbReference>
<dbReference type="PANTHER" id="PTHR34580:SF1">
    <property type="entry name" value="PROTEIN PAFC"/>
    <property type="match status" value="1"/>
</dbReference>
<dbReference type="Pfam" id="PF25583">
    <property type="entry name" value="WCX"/>
    <property type="match status" value="1"/>
</dbReference>
<proteinExistence type="predicted"/>
<dbReference type="InterPro" id="IPR036390">
    <property type="entry name" value="WH_DNA-bd_sf"/>
</dbReference>
<dbReference type="InterPro" id="IPR051534">
    <property type="entry name" value="CBASS_pafABC_assoc_protein"/>
</dbReference>
<accession>A0ABW4MHS5</accession>
<feature type="domain" description="HTH deoR-type" evidence="3">
    <location>
        <begin position="2"/>
        <end position="60"/>
    </location>
</feature>
<dbReference type="InterPro" id="IPR036388">
    <property type="entry name" value="WH-like_DNA-bd_sf"/>
</dbReference>
<evidence type="ECO:0000256" key="1">
    <source>
        <dbReference type="ARBA" id="ARBA00023015"/>
    </source>
</evidence>
<sequence length="322" mass="35207">MRASRLLSILILLQLRQRLTAEELAEEFEVSVRTIYRDIDALSAAGVPVYGDRGPGGGFQLLDGYRTKLTGLDASEAEAMLLIGLPGEAQAMGLGDAATRARNKLLAALPKAGSEEANRIAGRFHLDSRDWYRAARPTPFLSRVARAVLDRRLLTMTYDSWKARADWRVEPLGLVLKAGHWYLVGRGHGKVRIFNISDIQSLALLDEEFERPGDFDLAAWWQTEQARFETELFSEIATLRLSPLGLKRLAALSPRGAAAARSAQIGDDGWALAEIAIENSDHGAREILMIGAEMVILSPANFRERVHALAAGIAALNKGAIG</sequence>
<organism evidence="4 5">
    <name type="scientific">Sphingorhabdus buctiana</name>
    <dbReference type="NCBI Taxonomy" id="1508805"/>
    <lineage>
        <taxon>Bacteria</taxon>
        <taxon>Pseudomonadati</taxon>
        <taxon>Pseudomonadota</taxon>
        <taxon>Alphaproteobacteria</taxon>
        <taxon>Sphingomonadales</taxon>
        <taxon>Sphingomonadaceae</taxon>
        <taxon>Sphingorhabdus</taxon>
    </lineage>
</organism>
<dbReference type="Proteomes" id="UP001597215">
    <property type="component" value="Unassembled WGS sequence"/>
</dbReference>
<gene>
    <name evidence="4" type="ORF">ACFSAG_13810</name>
</gene>
<dbReference type="EMBL" id="JBHUEL010000011">
    <property type="protein sequence ID" value="MFD1767919.1"/>
    <property type="molecule type" value="Genomic_DNA"/>
</dbReference>
<dbReference type="SUPFAM" id="SSF46785">
    <property type="entry name" value="Winged helix' DNA-binding domain"/>
    <property type="match status" value="1"/>
</dbReference>
<keyword evidence="5" id="KW-1185">Reference proteome</keyword>
<dbReference type="InterPro" id="IPR001034">
    <property type="entry name" value="DeoR_HTH"/>
</dbReference>
<dbReference type="InterPro" id="IPR026881">
    <property type="entry name" value="WYL_dom"/>
</dbReference>
<dbReference type="PIRSF" id="PIRSF016838">
    <property type="entry name" value="PafC"/>
    <property type="match status" value="1"/>
</dbReference>
<comment type="caution">
    <text evidence="4">The sequence shown here is derived from an EMBL/GenBank/DDBJ whole genome shotgun (WGS) entry which is preliminary data.</text>
</comment>
<name>A0ABW4MHS5_9SPHN</name>
<dbReference type="RefSeq" id="WP_381515937.1">
    <property type="nucleotide sequence ID" value="NZ_JBHUEL010000011.1"/>
</dbReference>
<dbReference type="InterPro" id="IPR028349">
    <property type="entry name" value="PafC-like"/>
</dbReference>
<dbReference type="PROSITE" id="PS51000">
    <property type="entry name" value="HTH_DEOR_2"/>
    <property type="match status" value="1"/>
</dbReference>
<keyword evidence="2" id="KW-0804">Transcription</keyword>